<comment type="caution">
    <text evidence="2">The sequence shown here is derived from an EMBL/GenBank/DDBJ whole genome shotgun (WGS) entry which is preliminary data.</text>
</comment>
<proteinExistence type="predicted"/>
<dbReference type="InterPro" id="IPR007712">
    <property type="entry name" value="RelE/ParE_toxin"/>
</dbReference>
<dbReference type="NCBIfam" id="TIGR02385">
    <property type="entry name" value="RelE_StbE"/>
    <property type="match status" value="1"/>
</dbReference>
<dbReference type="EMBL" id="WNEG01000081">
    <property type="protein sequence ID" value="NMG83425.1"/>
    <property type="molecule type" value="Genomic_DNA"/>
</dbReference>
<gene>
    <name evidence="2" type="ORF">GIS02_04380</name>
</gene>
<dbReference type="InterPro" id="IPR035093">
    <property type="entry name" value="RelE/ParE_toxin_dom_sf"/>
</dbReference>
<keyword evidence="1" id="KW-1277">Toxin-antitoxin system</keyword>
<dbReference type="Gene3D" id="3.30.2310.20">
    <property type="entry name" value="RelE-like"/>
    <property type="match status" value="1"/>
</dbReference>
<evidence type="ECO:0000313" key="3">
    <source>
        <dbReference type="Proteomes" id="UP000606580"/>
    </source>
</evidence>
<accession>A0A848DBW0</accession>
<reference evidence="2" key="1">
    <citation type="journal article" date="2020" name="MBio">
        <title>'Candidatus Ethanoperedens,' a Thermophilic Genus of Archaea Mediating the Anaerobic Oxidation of Ethane.</title>
        <authorList>
            <person name="Hahn C.J."/>
            <person name="Laso-Perez R."/>
            <person name="Vulcano F."/>
            <person name="Vaziourakis K.M."/>
            <person name="Stokke R."/>
            <person name="Steen I.H."/>
            <person name="Teske A."/>
            <person name="Boetius A."/>
            <person name="Liebeke M."/>
            <person name="Amann R."/>
            <person name="Knittel K."/>
            <person name="Wegener G."/>
        </authorList>
    </citation>
    <scope>NUCLEOTIDE SEQUENCE</scope>
    <source>
        <strain evidence="2">GoM-Arc1-LC-WB58</strain>
    </source>
</reference>
<dbReference type="Pfam" id="PF05016">
    <property type="entry name" value="ParE_toxin"/>
    <property type="match status" value="1"/>
</dbReference>
<protein>
    <submittedName>
        <fullName evidence="2">Type II toxin-antitoxin system mRNA interferase toxin, RelE/StbE family</fullName>
    </submittedName>
</protein>
<dbReference type="AlphaFoldDB" id="A0A848DBW0"/>
<evidence type="ECO:0000313" key="2">
    <source>
        <dbReference type="EMBL" id="NMG83425.1"/>
    </source>
</evidence>
<name>A0A848DBW0_9EURY</name>
<sequence length="85" mass="10180">MEVVDKIRKEIERLKRRDKIVYNAIIKRILRIAEDPYLGKPLKGILKGKRRVHVGHFVLIYEIDENEHKVIFLEFAHHDEAYKGM</sequence>
<dbReference type="SUPFAM" id="SSF143011">
    <property type="entry name" value="RelE-like"/>
    <property type="match status" value="1"/>
</dbReference>
<dbReference type="Proteomes" id="UP000606580">
    <property type="component" value="Unassembled WGS sequence"/>
</dbReference>
<organism evidence="2 3">
    <name type="scientific">Candidatus Ethanoperedens thermophilum</name>
    <dbReference type="NCBI Taxonomy" id="2766897"/>
    <lineage>
        <taxon>Archaea</taxon>
        <taxon>Methanobacteriati</taxon>
        <taxon>Methanobacteriota</taxon>
        <taxon>Stenosarchaea group</taxon>
        <taxon>Methanomicrobia</taxon>
        <taxon>Methanosarcinales</taxon>
        <taxon>Methanosarcinales incertae sedis</taxon>
        <taxon>GOM Arc I cluster</taxon>
        <taxon>Candidatus Ethanoperedens</taxon>
    </lineage>
</organism>
<evidence type="ECO:0000256" key="1">
    <source>
        <dbReference type="ARBA" id="ARBA00022649"/>
    </source>
</evidence>